<evidence type="ECO:0000313" key="7">
    <source>
        <dbReference type="EMBL" id="CRK85708.1"/>
    </source>
</evidence>
<dbReference type="PROSITE" id="PS00936">
    <property type="entry name" value="RIBOSOMAL_L35"/>
    <property type="match status" value="1"/>
</dbReference>
<proteinExistence type="inferred from homology"/>
<dbReference type="InterPro" id="IPR037229">
    <property type="entry name" value="Ribosomal_bL35_sf"/>
</dbReference>
<protein>
    <recommendedName>
        <fullName evidence="4 5">Large ribosomal subunit protein bL35</fullName>
    </recommendedName>
</protein>
<name>A0A0M6W791_9GAMM</name>
<comment type="similarity">
    <text evidence="1 5 6">Belongs to the bacterial ribosomal protein bL35 family.</text>
</comment>
<evidence type="ECO:0000256" key="6">
    <source>
        <dbReference type="RuleBase" id="RU000568"/>
    </source>
</evidence>
<keyword evidence="8" id="KW-1185">Reference proteome</keyword>
<evidence type="ECO:0000313" key="8">
    <source>
        <dbReference type="Proteomes" id="UP000242301"/>
    </source>
</evidence>
<dbReference type="AlphaFoldDB" id="A0A0M6W791"/>
<evidence type="ECO:0000256" key="4">
    <source>
        <dbReference type="ARBA" id="ARBA00071664"/>
    </source>
</evidence>
<accession>A0A0M6W791</accession>
<gene>
    <name evidence="5 7" type="primary">rpmI</name>
    <name evidence="7" type="ORF">SOFFGTOCOR_0280</name>
</gene>
<dbReference type="SUPFAM" id="SSF143034">
    <property type="entry name" value="L35p-like"/>
    <property type="match status" value="1"/>
</dbReference>
<evidence type="ECO:0000256" key="2">
    <source>
        <dbReference type="ARBA" id="ARBA00022980"/>
    </source>
</evidence>
<dbReference type="PANTHER" id="PTHR33343">
    <property type="entry name" value="54S RIBOSOMAL PROTEIN BL35M"/>
    <property type="match status" value="1"/>
</dbReference>
<dbReference type="PRINTS" id="PR00064">
    <property type="entry name" value="RIBOSOMALL35"/>
</dbReference>
<dbReference type="STRING" id="1715285.SOFFGTOCOR_0280"/>
<dbReference type="GO" id="GO:0022625">
    <property type="term" value="C:cytosolic large ribosomal subunit"/>
    <property type="evidence" value="ECO:0007669"/>
    <property type="project" value="TreeGrafter"/>
</dbReference>
<evidence type="ECO:0000256" key="5">
    <source>
        <dbReference type="HAMAP-Rule" id="MF_00514"/>
    </source>
</evidence>
<dbReference type="InterPro" id="IPR018265">
    <property type="entry name" value="Ribosomal_bL35_CS"/>
</dbReference>
<reference evidence="8" key="1">
    <citation type="submission" date="2015-05" db="EMBL/GenBank/DDBJ databases">
        <authorList>
            <person name="Manzano-Marin A."/>
        </authorList>
    </citation>
    <scope>NUCLEOTIDE SEQUENCE [LARGE SCALE GENOMIC DNA]</scope>
    <source>
        <strain evidence="8">officinalis</strain>
    </source>
</reference>
<keyword evidence="2 5" id="KW-0689">Ribosomal protein</keyword>
<dbReference type="Proteomes" id="UP000242301">
    <property type="component" value="Unassembled WGS sequence"/>
</dbReference>
<dbReference type="EMBL" id="CVRF01000002">
    <property type="protein sequence ID" value="CRK85708.1"/>
    <property type="molecule type" value="Genomic_DNA"/>
</dbReference>
<dbReference type="GO" id="GO:0003735">
    <property type="term" value="F:structural constituent of ribosome"/>
    <property type="evidence" value="ECO:0007669"/>
    <property type="project" value="InterPro"/>
</dbReference>
<dbReference type="PANTHER" id="PTHR33343:SF1">
    <property type="entry name" value="LARGE RIBOSOMAL SUBUNIT PROTEIN BL35M"/>
    <property type="match status" value="1"/>
</dbReference>
<sequence length="65" mass="7298">MPKIKTIRGASKRFKKTAGGNFKHKHANLRHILTKKSSKRKRNLRAKGLVSKSDIGLVTACLNAW</sequence>
<dbReference type="HAMAP" id="MF_00514">
    <property type="entry name" value="Ribosomal_bL35"/>
    <property type="match status" value="1"/>
</dbReference>
<dbReference type="NCBIfam" id="TIGR00001">
    <property type="entry name" value="rpmI_bact"/>
    <property type="match status" value="1"/>
</dbReference>
<evidence type="ECO:0000256" key="3">
    <source>
        <dbReference type="ARBA" id="ARBA00023274"/>
    </source>
</evidence>
<dbReference type="InterPro" id="IPR021137">
    <property type="entry name" value="Ribosomal_bL35-like"/>
</dbReference>
<organism evidence="7 8">
    <name type="scientific">Candidatus Providencia siddallii</name>
    <dbReference type="NCBI Taxonomy" id="1715285"/>
    <lineage>
        <taxon>Bacteria</taxon>
        <taxon>Pseudomonadati</taxon>
        <taxon>Pseudomonadota</taxon>
        <taxon>Gammaproteobacteria</taxon>
        <taxon>Enterobacterales</taxon>
        <taxon>Morganellaceae</taxon>
        <taxon>Providencia</taxon>
    </lineage>
</organism>
<dbReference type="FunFam" id="4.10.410.60:FF:000001">
    <property type="entry name" value="50S ribosomal protein L35"/>
    <property type="match status" value="1"/>
</dbReference>
<dbReference type="Pfam" id="PF01632">
    <property type="entry name" value="Ribosomal_L35p"/>
    <property type="match status" value="1"/>
</dbReference>
<evidence type="ECO:0000256" key="1">
    <source>
        <dbReference type="ARBA" id="ARBA00006598"/>
    </source>
</evidence>
<dbReference type="GO" id="GO:0006412">
    <property type="term" value="P:translation"/>
    <property type="evidence" value="ECO:0007669"/>
    <property type="project" value="UniProtKB-UniRule"/>
</dbReference>
<keyword evidence="3 5" id="KW-0687">Ribonucleoprotein</keyword>
<dbReference type="InterPro" id="IPR001706">
    <property type="entry name" value="Ribosomal_bL35"/>
</dbReference>
<dbReference type="Gene3D" id="4.10.410.60">
    <property type="match status" value="1"/>
</dbReference>